<dbReference type="GO" id="GO:0016887">
    <property type="term" value="F:ATP hydrolysis activity"/>
    <property type="evidence" value="ECO:0007669"/>
    <property type="project" value="TreeGrafter"/>
</dbReference>
<feature type="region of interest" description="Disordered" evidence="8">
    <location>
        <begin position="1"/>
        <end position="28"/>
    </location>
</feature>
<keyword evidence="3 5" id="KW-0067">ATP-binding</keyword>
<evidence type="ECO:0000256" key="5">
    <source>
        <dbReference type="PROSITE-ProRule" id="PRU00283"/>
    </source>
</evidence>
<dbReference type="SMART" id="SM00129">
    <property type="entry name" value="KISc"/>
    <property type="match status" value="1"/>
</dbReference>
<dbReference type="Pfam" id="PF16540">
    <property type="entry name" value="MKLP1_Arf_bdg"/>
    <property type="match status" value="1"/>
</dbReference>
<dbReference type="GO" id="GO:0005874">
    <property type="term" value="C:microtubule"/>
    <property type="evidence" value="ECO:0007669"/>
    <property type="project" value="UniProtKB-KW"/>
</dbReference>
<dbReference type="GO" id="GO:0008017">
    <property type="term" value="F:microtubule binding"/>
    <property type="evidence" value="ECO:0007669"/>
    <property type="project" value="InterPro"/>
</dbReference>
<keyword evidence="4" id="KW-0206">Cytoskeleton</keyword>
<organism evidence="10 11">
    <name type="scientific">Phyllotreta striolata</name>
    <name type="common">Striped flea beetle</name>
    <name type="synonym">Crioceris striolata</name>
    <dbReference type="NCBI Taxonomy" id="444603"/>
    <lineage>
        <taxon>Eukaryota</taxon>
        <taxon>Metazoa</taxon>
        <taxon>Ecdysozoa</taxon>
        <taxon>Arthropoda</taxon>
        <taxon>Hexapoda</taxon>
        <taxon>Insecta</taxon>
        <taxon>Pterygota</taxon>
        <taxon>Neoptera</taxon>
        <taxon>Endopterygota</taxon>
        <taxon>Coleoptera</taxon>
        <taxon>Polyphaga</taxon>
        <taxon>Cucujiformia</taxon>
        <taxon>Chrysomeloidea</taxon>
        <taxon>Chrysomelidae</taxon>
        <taxon>Galerucinae</taxon>
        <taxon>Alticini</taxon>
        <taxon>Phyllotreta</taxon>
    </lineage>
</organism>
<comment type="similarity">
    <text evidence="5 6">Belongs to the TRAFAC class myosin-kinesin ATPase superfamily. Kinesin family.</text>
</comment>
<dbReference type="InterPro" id="IPR019821">
    <property type="entry name" value="Kinesin_motor_CS"/>
</dbReference>
<dbReference type="InterPro" id="IPR036961">
    <property type="entry name" value="Kinesin_motor_dom_sf"/>
</dbReference>
<accession>A0A9N9TGD1</accession>
<dbReference type="PANTHER" id="PTHR24115:SF600">
    <property type="entry name" value="KINESIN-LIKE PROTEIN KIF23"/>
    <property type="match status" value="1"/>
</dbReference>
<proteinExistence type="inferred from homology"/>
<dbReference type="InterPro" id="IPR027417">
    <property type="entry name" value="P-loop_NTPase"/>
</dbReference>
<dbReference type="InterPro" id="IPR032384">
    <property type="entry name" value="Kif23_Arf-bd"/>
</dbReference>
<evidence type="ECO:0000256" key="2">
    <source>
        <dbReference type="ARBA" id="ARBA00022741"/>
    </source>
</evidence>
<dbReference type="PANTHER" id="PTHR24115">
    <property type="entry name" value="KINESIN-RELATED"/>
    <property type="match status" value="1"/>
</dbReference>
<dbReference type="Proteomes" id="UP001153712">
    <property type="component" value="Chromosome 1"/>
</dbReference>
<sequence>MFAASKFTPTPRKLRREKTSASSCSSDVDKDPVHVYCRLRPLKETVDAKSCMVLSTPQEICISSESKGIRREMSYKFRHIFTSYATQKEIFDHIGFPLLEDLLKGKNGLLFAYGVTGSGKTYTLTGDRNNPGIMPRCIDTLFNSIKDLQTPKFIIKSDRMNGFEIQSETDAVQDRLNENRLLRATRNCRKLNGDSSYFVNEGTMIPLVNQSNAYAVFVSYIEIYNNSVFDLLDESSNGKTLQNKILREDPNRNMYVNGVVEVEVKTAQEAFELFLTGQKRKRMAYTNLNSESSRSHSVFNIRVAQLERLPVDSDGRPIIPETNLLTVSQLSIVDLAGSERSSRTNNTGTRLKEASAINNSLMNLRTCLEVLRENQQTNANKIVPYRDSRLTYLFKNYFEGDGNVQMIVCVHPAITDLEENLHVMKFAEMTQDVKVQKSEPKATPIITKKTISKRVATPAKVMNHKTNLLTNIPVFKFDVNEIDLCGSIINDIIDVLKQKKTKSNEIHRVNKTFRKRLVDIDKECLFNKAQIDNLNGLLQRQQSKTSNLETKINLIETKNGVLGEKNKELNEMVRTLQNTIDEKDLKLNQNLIEKERTRQKLALASEIMSQELDAKLKKQRDHLNAAMVAKDMQLKKVREALEAEVTVDVNTEVTIQPPQTPKSPKTQSTVDYSKRYTPRRRSKSCEEKWLEHNSIKPVPLGTVLQPSMKKRKSVTKLTKASDVTNPKQSKYCLLAQEQDTDGEIETKVYKGDIVPTTGGGAQVIFNDVERLRQQSPTASD</sequence>
<evidence type="ECO:0000256" key="8">
    <source>
        <dbReference type="SAM" id="MobiDB-lite"/>
    </source>
</evidence>
<feature type="coiled-coil region" evidence="7">
    <location>
        <begin position="531"/>
        <end position="586"/>
    </location>
</feature>
<evidence type="ECO:0000256" key="6">
    <source>
        <dbReference type="RuleBase" id="RU000394"/>
    </source>
</evidence>
<dbReference type="FunFam" id="2.60.40.4330:FF:000002">
    <property type="entry name" value="Kinesin-like protein"/>
    <property type="match status" value="1"/>
</dbReference>
<dbReference type="Gene3D" id="2.60.40.4330">
    <property type="entry name" value="Kinesin-like protein Kif23, Arf6-interacting domain"/>
    <property type="match status" value="1"/>
</dbReference>
<dbReference type="PROSITE" id="PS00411">
    <property type="entry name" value="KINESIN_MOTOR_1"/>
    <property type="match status" value="1"/>
</dbReference>
<dbReference type="PROSITE" id="PS50067">
    <property type="entry name" value="KINESIN_MOTOR_2"/>
    <property type="match status" value="1"/>
</dbReference>
<dbReference type="PRINTS" id="PR00380">
    <property type="entry name" value="KINESINHEAVY"/>
</dbReference>
<dbReference type="GO" id="GO:0003777">
    <property type="term" value="F:microtubule motor activity"/>
    <property type="evidence" value="ECO:0007669"/>
    <property type="project" value="InterPro"/>
</dbReference>
<dbReference type="InterPro" id="IPR038105">
    <property type="entry name" value="Kif23_Arf-bd_sf"/>
</dbReference>
<dbReference type="OrthoDB" id="2403182at2759"/>
<dbReference type="GO" id="GO:0005871">
    <property type="term" value="C:kinesin complex"/>
    <property type="evidence" value="ECO:0007669"/>
    <property type="project" value="TreeGrafter"/>
</dbReference>
<keyword evidence="7" id="KW-0175">Coiled coil</keyword>
<keyword evidence="4" id="KW-0963">Cytoplasm</keyword>
<evidence type="ECO:0000259" key="9">
    <source>
        <dbReference type="PROSITE" id="PS50067"/>
    </source>
</evidence>
<evidence type="ECO:0000313" key="10">
    <source>
        <dbReference type="EMBL" id="CAG9854289.1"/>
    </source>
</evidence>
<dbReference type="Pfam" id="PF00225">
    <property type="entry name" value="Kinesin"/>
    <property type="match status" value="1"/>
</dbReference>
<dbReference type="EMBL" id="OU900094">
    <property type="protein sequence ID" value="CAG9854289.1"/>
    <property type="molecule type" value="Genomic_DNA"/>
</dbReference>
<dbReference type="GO" id="GO:0051256">
    <property type="term" value="P:mitotic spindle midzone assembly"/>
    <property type="evidence" value="ECO:0007669"/>
    <property type="project" value="TreeGrafter"/>
</dbReference>
<dbReference type="GO" id="GO:0007018">
    <property type="term" value="P:microtubule-based movement"/>
    <property type="evidence" value="ECO:0007669"/>
    <property type="project" value="InterPro"/>
</dbReference>
<keyword evidence="5 6" id="KW-0505">Motor protein</keyword>
<reference evidence="10" key="1">
    <citation type="submission" date="2022-01" db="EMBL/GenBank/DDBJ databases">
        <authorList>
            <person name="King R."/>
        </authorList>
    </citation>
    <scope>NUCLEOTIDE SEQUENCE</scope>
</reference>
<comment type="subcellular location">
    <subcellularLocation>
        <location evidence="1">Cytoplasm</location>
        <location evidence="1">Cytoskeleton</location>
    </subcellularLocation>
</comment>
<evidence type="ECO:0000313" key="11">
    <source>
        <dbReference type="Proteomes" id="UP001153712"/>
    </source>
</evidence>
<evidence type="ECO:0000256" key="3">
    <source>
        <dbReference type="ARBA" id="ARBA00022840"/>
    </source>
</evidence>
<name>A0A9N9TGD1_PHYSR</name>
<dbReference type="InterPro" id="IPR001752">
    <property type="entry name" value="Kinesin_motor_dom"/>
</dbReference>
<dbReference type="SUPFAM" id="SSF52540">
    <property type="entry name" value="P-loop containing nucleoside triphosphate hydrolases"/>
    <property type="match status" value="1"/>
</dbReference>
<keyword evidence="11" id="KW-1185">Reference proteome</keyword>
<gene>
    <name evidence="10" type="ORF">PHYEVI_LOCUS752</name>
</gene>
<evidence type="ECO:0000256" key="7">
    <source>
        <dbReference type="SAM" id="Coils"/>
    </source>
</evidence>
<dbReference type="Gene3D" id="3.40.850.10">
    <property type="entry name" value="Kinesin motor domain"/>
    <property type="match status" value="1"/>
</dbReference>
<dbReference type="AlphaFoldDB" id="A0A9N9TGD1"/>
<feature type="binding site" evidence="5">
    <location>
        <begin position="114"/>
        <end position="121"/>
    </location>
    <ligand>
        <name>ATP</name>
        <dbReference type="ChEBI" id="CHEBI:30616"/>
    </ligand>
</feature>
<feature type="domain" description="Kinesin motor" evidence="9">
    <location>
        <begin position="32"/>
        <end position="433"/>
    </location>
</feature>
<dbReference type="GO" id="GO:0005634">
    <property type="term" value="C:nucleus"/>
    <property type="evidence" value="ECO:0007669"/>
    <property type="project" value="TreeGrafter"/>
</dbReference>
<evidence type="ECO:0000256" key="1">
    <source>
        <dbReference type="ARBA" id="ARBA00004245"/>
    </source>
</evidence>
<evidence type="ECO:0000256" key="4">
    <source>
        <dbReference type="ARBA" id="ARBA00023212"/>
    </source>
</evidence>
<dbReference type="GO" id="GO:0005524">
    <property type="term" value="F:ATP binding"/>
    <property type="evidence" value="ECO:0007669"/>
    <property type="project" value="UniProtKB-UniRule"/>
</dbReference>
<keyword evidence="2 5" id="KW-0547">Nucleotide-binding</keyword>
<dbReference type="InterPro" id="IPR027640">
    <property type="entry name" value="Kinesin-like_fam"/>
</dbReference>
<protein>
    <recommendedName>
        <fullName evidence="6">Kinesin-like protein</fullName>
    </recommendedName>
</protein>
<keyword evidence="6" id="KW-0493">Microtubule</keyword>